<dbReference type="SUPFAM" id="SSF47384">
    <property type="entry name" value="Homodimeric domain of signal transducing histidine kinase"/>
    <property type="match status" value="1"/>
</dbReference>
<dbReference type="InterPro" id="IPR000014">
    <property type="entry name" value="PAS"/>
</dbReference>
<dbReference type="InterPro" id="IPR004358">
    <property type="entry name" value="Sig_transdc_His_kin-like_C"/>
</dbReference>
<feature type="region of interest" description="Disordered" evidence="3">
    <location>
        <begin position="179"/>
        <end position="226"/>
    </location>
</feature>
<dbReference type="InterPro" id="IPR001789">
    <property type="entry name" value="Sig_transdc_resp-reg_receiver"/>
</dbReference>
<comment type="caution">
    <text evidence="7">The sequence shown here is derived from an EMBL/GenBank/DDBJ whole genome shotgun (WGS) entry which is preliminary data.</text>
</comment>
<dbReference type="Pfam" id="PF02518">
    <property type="entry name" value="HATPase_c"/>
    <property type="match status" value="1"/>
</dbReference>
<dbReference type="InterPro" id="IPR003594">
    <property type="entry name" value="HATPase_dom"/>
</dbReference>
<dbReference type="CDD" id="cd00082">
    <property type="entry name" value="HisKA"/>
    <property type="match status" value="1"/>
</dbReference>
<dbReference type="InterPro" id="IPR058846">
    <property type="entry name" value="PAS-like"/>
</dbReference>
<proteinExistence type="predicted"/>
<dbReference type="InterPro" id="IPR035965">
    <property type="entry name" value="PAS-like_dom_sf"/>
</dbReference>
<feature type="modified residue" description="4-aspartylphosphate" evidence="2">
    <location>
        <position position="1202"/>
    </location>
</feature>
<evidence type="ECO:0000313" key="7">
    <source>
        <dbReference type="EMBL" id="KOS18942.1"/>
    </source>
</evidence>
<gene>
    <name evidence="7" type="ORF">ESCO_000268</name>
</gene>
<dbReference type="Pfam" id="PF26131">
    <property type="entry name" value="PAS-like"/>
    <property type="match status" value="1"/>
</dbReference>
<keyword evidence="8" id="KW-1185">Reference proteome</keyword>
<dbReference type="InterPro" id="IPR011006">
    <property type="entry name" value="CheY-like_superfamily"/>
</dbReference>
<evidence type="ECO:0000256" key="1">
    <source>
        <dbReference type="ARBA" id="ARBA00022553"/>
    </source>
</evidence>
<dbReference type="PROSITE" id="PS50112">
    <property type="entry name" value="PAS"/>
    <property type="match status" value="1"/>
</dbReference>
<feature type="region of interest" description="Disordered" evidence="3">
    <location>
        <begin position="23"/>
        <end position="51"/>
    </location>
</feature>
<dbReference type="PRINTS" id="PR00344">
    <property type="entry name" value="BCTRLSENSOR"/>
</dbReference>
<dbReference type="Gene3D" id="3.30.565.10">
    <property type="entry name" value="Histidine kinase-like ATPase, C-terminal domain"/>
    <property type="match status" value="1"/>
</dbReference>
<feature type="domain" description="Response regulatory" evidence="5">
    <location>
        <begin position="1142"/>
        <end position="1273"/>
    </location>
</feature>
<evidence type="ECO:0000259" key="5">
    <source>
        <dbReference type="PROSITE" id="PS50110"/>
    </source>
</evidence>
<feature type="compositionally biased region" description="Low complexity" evidence="3">
    <location>
        <begin position="196"/>
        <end position="226"/>
    </location>
</feature>
<dbReference type="SUPFAM" id="SSF55874">
    <property type="entry name" value="ATPase domain of HSP90 chaperone/DNA topoisomerase II/histidine kinase"/>
    <property type="match status" value="1"/>
</dbReference>
<dbReference type="Gene3D" id="1.10.287.130">
    <property type="match status" value="1"/>
</dbReference>
<dbReference type="PROSITE" id="PS50109">
    <property type="entry name" value="HIS_KIN"/>
    <property type="match status" value="1"/>
</dbReference>
<reference evidence="7 8" key="1">
    <citation type="submission" date="2015-07" db="EMBL/GenBank/DDBJ databases">
        <title>The genome of the fungus Escovopsis weberi, a specialized disease agent of ant agriculture.</title>
        <authorList>
            <person name="de Man T.J."/>
            <person name="Stajich J.E."/>
            <person name="Kubicek C.P."/>
            <person name="Chenthamara K."/>
            <person name="Atanasova L."/>
            <person name="Druzhinina I.S."/>
            <person name="Birnbaum S."/>
            <person name="Barribeau S.M."/>
            <person name="Teiling C."/>
            <person name="Suen G."/>
            <person name="Currie C."/>
            <person name="Gerardo N.M."/>
        </authorList>
    </citation>
    <scope>NUCLEOTIDE SEQUENCE [LARGE SCALE GENOMIC DNA]</scope>
</reference>
<dbReference type="InterPro" id="IPR005467">
    <property type="entry name" value="His_kinase_dom"/>
</dbReference>
<dbReference type="CDD" id="cd00130">
    <property type="entry name" value="PAS"/>
    <property type="match status" value="1"/>
</dbReference>
<dbReference type="OrthoDB" id="60033at2759"/>
<organism evidence="7 8">
    <name type="scientific">Escovopsis weberi</name>
    <dbReference type="NCBI Taxonomy" id="150374"/>
    <lineage>
        <taxon>Eukaryota</taxon>
        <taxon>Fungi</taxon>
        <taxon>Dikarya</taxon>
        <taxon>Ascomycota</taxon>
        <taxon>Pezizomycotina</taxon>
        <taxon>Sordariomycetes</taxon>
        <taxon>Hypocreomycetidae</taxon>
        <taxon>Hypocreales</taxon>
        <taxon>Hypocreaceae</taxon>
        <taxon>Escovopsis</taxon>
    </lineage>
</organism>
<dbReference type="SMART" id="SM00387">
    <property type="entry name" value="HATPase_c"/>
    <property type="match status" value="1"/>
</dbReference>
<dbReference type="PANTHER" id="PTHR43719">
    <property type="entry name" value="TWO-COMPONENT HISTIDINE KINASE"/>
    <property type="match status" value="1"/>
</dbReference>
<evidence type="ECO:0000313" key="8">
    <source>
        <dbReference type="Proteomes" id="UP000053831"/>
    </source>
</evidence>
<feature type="compositionally biased region" description="Low complexity" evidence="3">
    <location>
        <begin position="27"/>
        <end position="51"/>
    </location>
</feature>
<dbReference type="SMART" id="SM00448">
    <property type="entry name" value="REC"/>
    <property type="match status" value="1"/>
</dbReference>
<keyword evidence="7" id="KW-0418">Kinase</keyword>
<dbReference type="SMART" id="SM00388">
    <property type="entry name" value="HisKA"/>
    <property type="match status" value="1"/>
</dbReference>
<dbReference type="STRING" id="150374.A0A0M9VTL3"/>
<sequence length="1297" mass="144655">MLATNYGDSAGCKTTVKLPRANLSQASPGISSGTPGSLGSSSMGMSASASLSPEVRGMQRGLHILQDIGVLELLENDDRPTFLIDLSNPQNANHPGLPVVYSNATLRTAQGLQHLLTPEQDDAAKPASVSPEFELFKSWVMTPPDPTETSEPPAQSFQYGGIPWVSTTLRRRFRFVSGSGVYRPRSPSPQSRGDDVAAAEGDGEAAAGFPSPGLAADPAEGADPADYFGDAGLEVLDGGNVDDGLAVDIDFDNDRCHPDDFTNQVLQSLPDKDTFDWTRIPYSDDLPDFIKMLKMTDWASTRLGPIEDWDPHLRALSNLVLATPHPAALWWGPNHLGFYNSGFAELAGEQHSRTLGSSYEDVWNEVWHLTGPLFRLAWETGQATMQQEHQLFIKRNGFLEEVFFSYSIIPVLGDEGEVVAIYCPCFENTRRRISERRMLTLREVGEHVVTATAVSNFWPQVQRGLEYNEFDIPFSIIYAVRDETESEVSSLHSGSRFHSLSLVLEGAGGVPEGHLAAPPFLDLHTSDEGFAPQMRQSLAKGGVPILLDLDDGTLPPNLIEGFSWRGFGDPYRKVVVFPVVPTNTGEAVAGFIVLGVNPRRPYDDDYKLFIHLLSRQLATSMASVVLFEEEIRRGRHAAKLAALDRQELSEQLWRRTQEANELEYKFTRMAEFAPVGIFMADGTGHINYCNDMWWQISRHSRSDEIGEGWMNSVREEDRARLDEAWNKLLQGEGTISVEFRFNCSQQYGTTTIDTWVLMSAFPEKNFDGSVMSIFGCITDISSQKWAELVQSERRQEAVELKRQQENFVDMTSHEMRNPLSAVLQCVDQIVNAITTFTEHDDRREVDMLLDDCLDAANTIGLCASHQKRIVDDILTLSKLDSSLVSVTPVDEQPIRVISRTLKMFEAELMAHDIELEVLVDDSFDRLDLKWAKFDPSRIRQVLINLMTNAIKFTQGRKKRMIVVSLSATKHISDITSTGVSYLDRHEHQRGKPINLEDEEWGTGERLNIHCSVQDSGPGLGPQELKLLFQRFQQVRPRTHVQYGGSGLGLFISRILTEMHGGQIGVSSEEDFGSRFSFYIQCRKSLHPPMEPERLPPVKTRHKMQPSMSTRIKPAEPVAPLQHAGNPMPLSPAAPFDSPTGFDVLIVEDNIVNQKVLSRQLRSCGNNIFVANHGREALQTLQRSKFWLGQEAHGIDVSVILMDLEMPIMDGITCARKIRELEREGIITSHIPIIAVTAYARPEQIASAKAAGIDDVISKPFRLPELLPKIEELVAKFRPDLSTRRVSEPNDALFARSI</sequence>
<dbReference type="NCBIfam" id="TIGR00229">
    <property type="entry name" value="sensory_box"/>
    <property type="match status" value="1"/>
</dbReference>
<dbReference type="SMART" id="SM00091">
    <property type="entry name" value="PAS"/>
    <property type="match status" value="1"/>
</dbReference>
<evidence type="ECO:0000256" key="3">
    <source>
        <dbReference type="SAM" id="MobiDB-lite"/>
    </source>
</evidence>
<dbReference type="Proteomes" id="UP000053831">
    <property type="component" value="Unassembled WGS sequence"/>
</dbReference>
<protein>
    <submittedName>
        <fullName evidence="7">Histidine protein kinase NIK1</fullName>
    </submittedName>
</protein>
<feature type="domain" description="PAS" evidence="6">
    <location>
        <begin position="662"/>
        <end position="732"/>
    </location>
</feature>
<dbReference type="Pfam" id="PF00989">
    <property type="entry name" value="PAS"/>
    <property type="match status" value="1"/>
</dbReference>
<dbReference type="PANTHER" id="PTHR43719:SF30">
    <property type="entry name" value="TWO-COMPONENT SYSTEM RESPONSE REGULATOR"/>
    <property type="match status" value="1"/>
</dbReference>
<evidence type="ECO:0000259" key="6">
    <source>
        <dbReference type="PROSITE" id="PS50112"/>
    </source>
</evidence>
<dbReference type="GO" id="GO:0000155">
    <property type="term" value="F:phosphorelay sensor kinase activity"/>
    <property type="evidence" value="ECO:0007669"/>
    <property type="project" value="InterPro"/>
</dbReference>
<dbReference type="GO" id="GO:0006355">
    <property type="term" value="P:regulation of DNA-templated transcription"/>
    <property type="evidence" value="ECO:0007669"/>
    <property type="project" value="InterPro"/>
</dbReference>
<dbReference type="InterPro" id="IPR036097">
    <property type="entry name" value="HisK_dim/P_sf"/>
</dbReference>
<dbReference type="PROSITE" id="PS50110">
    <property type="entry name" value="RESPONSE_REGULATORY"/>
    <property type="match status" value="1"/>
</dbReference>
<evidence type="ECO:0000259" key="4">
    <source>
        <dbReference type="PROSITE" id="PS50109"/>
    </source>
</evidence>
<dbReference type="CDD" id="cd17546">
    <property type="entry name" value="REC_hyHK_CKI1_RcsC-like"/>
    <property type="match status" value="1"/>
</dbReference>
<dbReference type="Pfam" id="PF00072">
    <property type="entry name" value="Response_reg"/>
    <property type="match status" value="1"/>
</dbReference>
<dbReference type="EMBL" id="LGSR01000020">
    <property type="protein sequence ID" value="KOS18942.1"/>
    <property type="molecule type" value="Genomic_DNA"/>
</dbReference>
<keyword evidence="1 2" id="KW-0597">Phosphoprotein</keyword>
<dbReference type="InterPro" id="IPR036890">
    <property type="entry name" value="HATPase_C_sf"/>
</dbReference>
<dbReference type="Gene3D" id="3.30.450.20">
    <property type="entry name" value="PAS domain"/>
    <property type="match status" value="2"/>
</dbReference>
<dbReference type="SUPFAM" id="SSF55785">
    <property type="entry name" value="PYP-like sensor domain (PAS domain)"/>
    <property type="match status" value="1"/>
</dbReference>
<dbReference type="SUPFAM" id="SSF52172">
    <property type="entry name" value="CheY-like"/>
    <property type="match status" value="1"/>
</dbReference>
<feature type="domain" description="Histidine kinase" evidence="4">
    <location>
        <begin position="810"/>
        <end position="1083"/>
    </location>
</feature>
<name>A0A0M9VTL3_ESCWE</name>
<accession>A0A0M9VTL3</accession>
<dbReference type="InterPro" id="IPR003661">
    <property type="entry name" value="HisK_dim/P_dom"/>
</dbReference>
<dbReference type="InterPro" id="IPR013767">
    <property type="entry name" value="PAS_fold"/>
</dbReference>
<dbReference type="InterPro" id="IPR050956">
    <property type="entry name" value="2C_system_His_kinase"/>
</dbReference>
<keyword evidence="7" id="KW-0808">Transferase</keyword>
<evidence type="ECO:0000256" key="2">
    <source>
        <dbReference type="PROSITE-ProRule" id="PRU00169"/>
    </source>
</evidence>
<dbReference type="Gene3D" id="3.40.50.2300">
    <property type="match status" value="1"/>
</dbReference>